<gene>
    <name evidence="1" type="ORF">H8704_09280</name>
</gene>
<evidence type="ECO:0000313" key="2">
    <source>
        <dbReference type="Proteomes" id="UP000606193"/>
    </source>
</evidence>
<dbReference type="Proteomes" id="UP000606193">
    <property type="component" value="Unassembled WGS sequence"/>
</dbReference>
<organism evidence="1 2">
    <name type="scientific">Jutongia huaianensis</name>
    <dbReference type="NCBI Taxonomy" id="2763668"/>
    <lineage>
        <taxon>Bacteria</taxon>
        <taxon>Bacillati</taxon>
        <taxon>Bacillota</taxon>
        <taxon>Clostridia</taxon>
        <taxon>Lachnospirales</taxon>
        <taxon>Lachnospiraceae</taxon>
        <taxon>Jutongia</taxon>
    </lineage>
</organism>
<sequence>MDHRKILYLHIGMPKTGTSSLQVFLMQNEEALAQYGVAYPMMPGRYPMISPSRNAHFLIGKLTDEQGREDPAQTENMIKKSFELLDQTFKKADKVILSDEAIWNVYKPDKPDCLRLIRTFCEERNIEIKLIVYLRRQDYYLESYWKQQIRKRGVTWTWKKMVKKTPKYIVLNYYEHLKELAEEIGRKNMIVQSYHEENFDLCVEFLHLLGIRHTEIFQPLETKANLSLNNNYAEIKRILNRILSEDPEQWGREQKWLGKIVVDCSREEKRQYESSMFSTEDRQKYMENFREINHRIAQEYLGCEDLFEENEEKNRTLPKWTPDNSFQYEDTVLFFGKALLDMKRELELQRAEVKQLEAGKRGVVRKVVDKCRTIVR</sequence>
<dbReference type="RefSeq" id="WP_022464168.1">
    <property type="nucleotide sequence ID" value="NZ_JACRSX010000012.1"/>
</dbReference>
<keyword evidence="2" id="KW-1185">Reference proteome</keyword>
<dbReference type="InterPro" id="IPR027417">
    <property type="entry name" value="P-loop_NTPase"/>
</dbReference>
<name>A0ABR7N2G9_9FIRM</name>
<protein>
    <recommendedName>
        <fullName evidence="3">Sulfotransferase</fullName>
    </recommendedName>
</protein>
<dbReference type="Gene3D" id="3.40.50.300">
    <property type="entry name" value="P-loop containing nucleotide triphosphate hydrolases"/>
    <property type="match status" value="1"/>
</dbReference>
<accession>A0ABR7N2G9</accession>
<reference evidence="1 2" key="1">
    <citation type="submission" date="2020-08" db="EMBL/GenBank/DDBJ databases">
        <title>Genome public.</title>
        <authorList>
            <person name="Liu C."/>
            <person name="Sun Q."/>
        </authorList>
    </citation>
    <scope>NUCLEOTIDE SEQUENCE [LARGE SCALE GENOMIC DNA]</scope>
    <source>
        <strain evidence="1 2">NSJ-37</strain>
    </source>
</reference>
<evidence type="ECO:0000313" key="1">
    <source>
        <dbReference type="EMBL" id="MBC8562815.1"/>
    </source>
</evidence>
<comment type="caution">
    <text evidence="1">The sequence shown here is derived from an EMBL/GenBank/DDBJ whole genome shotgun (WGS) entry which is preliminary data.</text>
</comment>
<proteinExistence type="predicted"/>
<evidence type="ECO:0008006" key="3">
    <source>
        <dbReference type="Google" id="ProtNLM"/>
    </source>
</evidence>
<dbReference type="EMBL" id="JACRSX010000012">
    <property type="protein sequence ID" value="MBC8562815.1"/>
    <property type="molecule type" value="Genomic_DNA"/>
</dbReference>
<dbReference type="SUPFAM" id="SSF52540">
    <property type="entry name" value="P-loop containing nucleoside triphosphate hydrolases"/>
    <property type="match status" value="1"/>
</dbReference>